<dbReference type="PANTHER" id="PTHR38932:SF2">
    <property type="entry name" value="DUF3741 DOMAIN-CONTAINING PROTEIN"/>
    <property type="match status" value="1"/>
</dbReference>
<proteinExistence type="predicted"/>
<comment type="caution">
    <text evidence="2">The sequence shown here is derived from an EMBL/GenBank/DDBJ whole genome shotgun (WGS) entry which is preliminary data.</text>
</comment>
<feature type="region of interest" description="Disordered" evidence="1">
    <location>
        <begin position="28"/>
        <end position="127"/>
    </location>
</feature>
<keyword evidence="3" id="KW-1185">Reference proteome</keyword>
<feature type="compositionally biased region" description="Polar residues" evidence="1">
    <location>
        <begin position="148"/>
        <end position="165"/>
    </location>
</feature>
<organism evidence="2 3">
    <name type="scientific">Hibiscus sabdariffa</name>
    <name type="common">roselle</name>
    <dbReference type="NCBI Taxonomy" id="183260"/>
    <lineage>
        <taxon>Eukaryota</taxon>
        <taxon>Viridiplantae</taxon>
        <taxon>Streptophyta</taxon>
        <taxon>Embryophyta</taxon>
        <taxon>Tracheophyta</taxon>
        <taxon>Spermatophyta</taxon>
        <taxon>Magnoliopsida</taxon>
        <taxon>eudicotyledons</taxon>
        <taxon>Gunneridae</taxon>
        <taxon>Pentapetalae</taxon>
        <taxon>rosids</taxon>
        <taxon>malvids</taxon>
        <taxon>Malvales</taxon>
        <taxon>Malvaceae</taxon>
        <taxon>Malvoideae</taxon>
        <taxon>Hibiscus</taxon>
    </lineage>
</organism>
<accession>A0ABR2EBX2</accession>
<sequence length="201" mass="22255">MNQRPTPASVVMWSPEAEPKLYPRLKLRVQQQQQQQQQEALSLRLIGSQSKPEKENRINSPPSNSTPRITKTHLTSPTPKSLSATKDAQSQKKKQNGMNMKSNAKPGSILPPRAVLSSPDNDGMIGSINKLDCERSWVRKKRPADFVTPSSPSSKAKTDSVNQRRSPIVARCSPKIISKGSKIDIVDRSPKIAQTSPNVRK</sequence>
<feature type="region of interest" description="Disordered" evidence="1">
    <location>
        <begin position="141"/>
        <end position="174"/>
    </location>
</feature>
<evidence type="ECO:0000313" key="2">
    <source>
        <dbReference type="EMBL" id="KAK8557618.1"/>
    </source>
</evidence>
<evidence type="ECO:0000256" key="1">
    <source>
        <dbReference type="SAM" id="MobiDB-lite"/>
    </source>
</evidence>
<evidence type="ECO:0000313" key="3">
    <source>
        <dbReference type="Proteomes" id="UP001472677"/>
    </source>
</evidence>
<name>A0ABR2EBX2_9ROSI</name>
<reference evidence="2 3" key="1">
    <citation type="journal article" date="2024" name="G3 (Bethesda)">
        <title>Genome assembly of Hibiscus sabdariffa L. provides insights into metabolisms of medicinal natural products.</title>
        <authorList>
            <person name="Kim T."/>
        </authorList>
    </citation>
    <scope>NUCLEOTIDE SEQUENCE [LARGE SCALE GENOMIC DNA]</scope>
    <source>
        <strain evidence="2">TK-2024</strain>
        <tissue evidence="2">Old leaves</tissue>
    </source>
</reference>
<protein>
    <submittedName>
        <fullName evidence="2">Uncharacterized protein</fullName>
    </submittedName>
</protein>
<dbReference type="PANTHER" id="PTHR38932">
    <property type="entry name" value="BNAC03G64660D PROTEIN"/>
    <property type="match status" value="1"/>
</dbReference>
<feature type="compositionally biased region" description="Polar residues" evidence="1">
    <location>
        <begin position="58"/>
        <end position="88"/>
    </location>
</feature>
<gene>
    <name evidence="2" type="ORF">V6N12_009847</name>
</gene>
<dbReference type="EMBL" id="JBBPBM010000016">
    <property type="protein sequence ID" value="KAK8557618.1"/>
    <property type="molecule type" value="Genomic_DNA"/>
</dbReference>
<dbReference type="Proteomes" id="UP001472677">
    <property type="component" value="Unassembled WGS sequence"/>
</dbReference>